<evidence type="ECO:0000256" key="15">
    <source>
        <dbReference type="ARBA" id="ARBA00044536"/>
    </source>
</evidence>
<dbReference type="Pfam" id="PF17177">
    <property type="entry name" value="PPR_long"/>
    <property type="match status" value="1"/>
</dbReference>
<dbReference type="Gene3D" id="3.40.50.11980">
    <property type="match status" value="1"/>
</dbReference>
<organism evidence="20">
    <name type="scientific">Volvox carteri f. nagariensis</name>
    <dbReference type="NCBI Taxonomy" id="3068"/>
    <lineage>
        <taxon>Eukaryota</taxon>
        <taxon>Viridiplantae</taxon>
        <taxon>Chlorophyta</taxon>
        <taxon>core chlorophytes</taxon>
        <taxon>Chlorophyceae</taxon>
        <taxon>CS clade</taxon>
        <taxon>Chlamydomonadales</taxon>
        <taxon>Volvocaceae</taxon>
        <taxon>Volvox</taxon>
    </lineage>
</organism>
<dbReference type="EMBL" id="GL378327">
    <property type="protein sequence ID" value="EFJ51613.1"/>
    <property type="molecule type" value="Genomic_DNA"/>
</dbReference>
<dbReference type="InterPro" id="IPR033495">
    <property type="entry name" value="MRPP3_PIN_dom"/>
</dbReference>
<evidence type="ECO:0000259" key="18">
    <source>
        <dbReference type="Pfam" id="PF17177"/>
    </source>
</evidence>
<dbReference type="GeneID" id="9620389"/>
<dbReference type="RefSeq" id="XP_002947565.1">
    <property type="nucleotide sequence ID" value="XM_002947519.1"/>
</dbReference>
<evidence type="ECO:0000256" key="10">
    <source>
        <dbReference type="ARBA" id="ARBA00022801"/>
    </source>
</evidence>
<evidence type="ECO:0000259" key="17">
    <source>
        <dbReference type="Pfam" id="PF16953"/>
    </source>
</evidence>
<evidence type="ECO:0000256" key="3">
    <source>
        <dbReference type="ARBA" id="ARBA00004173"/>
    </source>
</evidence>
<evidence type="ECO:0000256" key="11">
    <source>
        <dbReference type="ARBA" id="ARBA00022833"/>
    </source>
</evidence>
<dbReference type="KEGG" id="vcn:VOLCADRAFT_120484"/>
<dbReference type="Pfam" id="PF16953">
    <property type="entry name" value="PRORP"/>
    <property type="match status" value="1"/>
</dbReference>
<keyword evidence="11" id="KW-0862">Zinc</keyword>
<keyword evidence="13" id="KW-0809">Transit peptide</keyword>
<evidence type="ECO:0000313" key="20">
    <source>
        <dbReference type="Proteomes" id="UP000001058"/>
    </source>
</evidence>
<keyword evidence="20" id="KW-1185">Reference proteome</keyword>
<keyword evidence="9" id="KW-0677">Repeat</keyword>
<evidence type="ECO:0000256" key="13">
    <source>
        <dbReference type="ARBA" id="ARBA00022946"/>
    </source>
</evidence>
<dbReference type="GO" id="GO:0004526">
    <property type="term" value="F:ribonuclease P activity"/>
    <property type="evidence" value="ECO:0007669"/>
    <property type="project" value="UniProtKB-EC"/>
</dbReference>
<comment type="similarity">
    <text evidence="4">Belongs to the PPR family. P subfamily.</text>
</comment>
<evidence type="ECO:0000256" key="7">
    <source>
        <dbReference type="ARBA" id="ARBA00022722"/>
    </source>
</evidence>
<evidence type="ECO:0000256" key="16">
    <source>
        <dbReference type="ARBA" id="ARBA00044559"/>
    </source>
</evidence>
<dbReference type="Gene3D" id="1.25.40.10">
    <property type="entry name" value="Tetratricopeptide repeat domain"/>
    <property type="match status" value="1"/>
</dbReference>
<dbReference type="FunCoup" id="D8TMB4">
    <property type="interactions" value="1746"/>
</dbReference>
<dbReference type="STRING" id="3068.D8TMB4"/>
<keyword evidence="7" id="KW-0540">Nuclease</keyword>
<dbReference type="OrthoDB" id="46913at2759"/>
<keyword evidence="10" id="KW-0378">Hydrolase</keyword>
<comment type="cofactor">
    <cofactor evidence="2">
        <name>Mg(2+)</name>
        <dbReference type="ChEBI" id="CHEBI:18420"/>
    </cofactor>
</comment>
<dbReference type="Proteomes" id="UP000001058">
    <property type="component" value="Unassembled WGS sequence"/>
</dbReference>
<evidence type="ECO:0000256" key="14">
    <source>
        <dbReference type="ARBA" id="ARBA00023128"/>
    </source>
</evidence>
<dbReference type="CDD" id="cd18718">
    <property type="entry name" value="PIN_PRORP"/>
    <property type="match status" value="1"/>
</dbReference>
<dbReference type="GO" id="GO:0046872">
    <property type="term" value="F:metal ion binding"/>
    <property type="evidence" value="ECO:0007669"/>
    <property type="project" value="UniProtKB-KW"/>
</dbReference>
<keyword evidence="12" id="KW-0460">Magnesium</keyword>
<proteinExistence type="inferred from homology"/>
<keyword evidence="6" id="KW-0819">tRNA processing</keyword>
<dbReference type="InterPro" id="IPR031595">
    <property type="entry name" value="PRORP_C"/>
</dbReference>
<dbReference type="EC" id="3.1.26.5" evidence="5"/>
<evidence type="ECO:0000256" key="4">
    <source>
        <dbReference type="ARBA" id="ARBA00007626"/>
    </source>
</evidence>
<comment type="catalytic activity">
    <reaction evidence="1">
        <text>Endonucleolytic cleavage of RNA, removing 5'-extranucleotides from tRNA precursor.</text>
        <dbReference type="EC" id="3.1.26.5"/>
    </reaction>
</comment>
<keyword evidence="14" id="KW-0496">Mitochondrion</keyword>
<dbReference type="AlphaFoldDB" id="D8TMB4"/>
<dbReference type="PANTHER" id="PTHR13547">
    <property type="match status" value="1"/>
</dbReference>
<feature type="domain" description="PRORP" evidence="17">
    <location>
        <begin position="172"/>
        <end position="364"/>
    </location>
</feature>
<protein>
    <recommendedName>
        <fullName evidence="15">Mitochondrial ribonuclease P catalytic subunit</fullName>
        <ecNumber evidence="5">3.1.26.5</ecNumber>
    </recommendedName>
    <alternativeName>
        <fullName evidence="16">Mitochondrial ribonuclease P protein 3</fullName>
    </alternativeName>
</protein>
<feature type="domain" description="PROP1-like PPR" evidence="18">
    <location>
        <begin position="1"/>
        <end position="131"/>
    </location>
</feature>
<evidence type="ECO:0000256" key="6">
    <source>
        <dbReference type="ARBA" id="ARBA00022694"/>
    </source>
</evidence>
<evidence type="ECO:0000256" key="1">
    <source>
        <dbReference type="ARBA" id="ARBA00000928"/>
    </source>
</evidence>
<dbReference type="GO" id="GO:0001682">
    <property type="term" value="P:tRNA 5'-leader removal"/>
    <property type="evidence" value="ECO:0007669"/>
    <property type="project" value="TreeGrafter"/>
</dbReference>
<dbReference type="InParanoid" id="D8TMB4"/>
<evidence type="ECO:0000256" key="5">
    <source>
        <dbReference type="ARBA" id="ARBA00012179"/>
    </source>
</evidence>
<comment type="subcellular location">
    <subcellularLocation>
        <location evidence="3">Mitochondrion</location>
    </subcellularLocation>
</comment>
<evidence type="ECO:0000256" key="9">
    <source>
        <dbReference type="ARBA" id="ARBA00022737"/>
    </source>
</evidence>
<dbReference type="InterPro" id="IPR011990">
    <property type="entry name" value="TPR-like_helical_dom_sf"/>
</dbReference>
<dbReference type="InterPro" id="IPR033443">
    <property type="entry name" value="PROP1-like_PPR_dom"/>
</dbReference>
<keyword evidence="8" id="KW-0479">Metal-binding</keyword>
<gene>
    <name evidence="19" type="ORF">VOLCADRAFT_120484</name>
</gene>
<evidence type="ECO:0000256" key="12">
    <source>
        <dbReference type="ARBA" id="ARBA00022842"/>
    </source>
</evidence>
<reference evidence="19 20" key="1">
    <citation type="journal article" date="2010" name="Science">
        <title>Genomic analysis of organismal complexity in the multicellular green alga Volvox carteri.</title>
        <authorList>
            <person name="Prochnik S.E."/>
            <person name="Umen J."/>
            <person name="Nedelcu A.M."/>
            <person name="Hallmann A."/>
            <person name="Miller S.M."/>
            <person name="Nishii I."/>
            <person name="Ferris P."/>
            <person name="Kuo A."/>
            <person name="Mitros T."/>
            <person name="Fritz-Laylin L.K."/>
            <person name="Hellsten U."/>
            <person name="Chapman J."/>
            <person name="Simakov O."/>
            <person name="Rensing S.A."/>
            <person name="Terry A."/>
            <person name="Pangilinan J."/>
            <person name="Kapitonov V."/>
            <person name="Jurka J."/>
            <person name="Salamov A."/>
            <person name="Shapiro H."/>
            <person name="Schmutz J."/>
            <person name="Grimwood J."/>
            <person name="Lindquist E."/>
            <person name="Lucas S."/>
            <person name="Grigoriev I.V."/>
            <person name="Schmitt R."/>
            <person name="Kirk D."/>
            <person name="Rokhsar D.S."/>
        </authorList>
    </citation>
    <scope>NUCLEOTIDE SEQUENCE [LARGE SCALE GENOMIC DNA]</scope>
    <source>
        <strain evidence="20">f. Nagariensis / Eve</strain>
    </source>
</reference>
<sequence>MKSAGMKPDQGTYLALARREALLGNPQAALQLTQECIQDGKLAQLRMFHPAQVGYCLSGDVAQLHHIDSIIASHRLDNTEYEFARLLEGIAAAGTYEQMKAVLVRMQSDMNQMSPETAGHITSFFEKNAAAQQAFAPADQGGCRGLVRHITDAGGDSGGEWRWRVVQNAEVAEDGRCEAAGGTVKVIDLEDEEWDAFAKAIAELARKNMGSRAGDFDAYTQWYERNGPYDIMVDAANVAFFGQNREGGGFNWRQVQHMYEMLRQRFPNKKILVMVHRKRVSDAESRAPGVQEFIERLRRARSFYHTPPGANDDWFWMYASVRAKHNGLLISNDELRDHIFSLLRPRHFLKWKERHIAHYRLSSNNPGYLSTQLEESGAWVLPVNDGTWRCVVPERA</sequence>
<dbReference type="eggNOG" id="KOG1347">
    <property type="taxonomic scope" value="Eukaryota"/>
</dbReference>
<dbReference type="GO" id="GO:0005739">
    <property type="term" value="C:mitochondrion"/>
    <property type="evidence" value="ECO:0007669"/>
    <property type="project" value="UniProtKB-SubCell"/>
</dbReference>
<name>D8TMB4_VOLCA</name>
<evidence type="ECO:0000256" key="2">
    <source>
        <dbReference type="ARBA" id="ARBA00001946"/>
    </source>
</evidence>
<evidence type="ECO:0000313" key="19">
    <source>
        <dbReference type="EMBL" id="EFJ51613.1"/>
    </source>
</evidence>
<dbReference type="PANTHER" id="PTHR13547:SF1">
    <property type="entry name" value="MITOCHONDRIAL RIBONUCLEASE P CATALYTIC SUBUNIT"/>
    <property type="match status" value="1"/>
</dbReference>
<accession>D8TMB4</accession>
<evidence type="ECO:0000256" key="8">
    <source>
        <dbReference type="ARBA" id="ARBA00022723"/>
    </source>
</evidence>